<gene>
    <name evidence="2" type="ORF">CHS0354_041506</name>
</gene>
<evidence type="ECO:0000313" key="2">
    <source>
        <dbReference type="EMBL" id="KAK3606546.1"/>
    </source>
</evidence>
<evidence type="ECO:0000259" key="1">
    <source>
        <dbReference type="Pfam" id="PF00050"/>
    </source>
</evidence>
<keyword evidence="3" id="KW-1185">Reference proteome</keyword>
<name>A0AAE0TA49_9BIVA</name>
<reference evidence="2" key="3">
    <citation type="submission" date="2023-05" db="EMBL/GenBank/DDBJ databases">
        <authorList>
            <person name="Smith C.H."/>
        </authorList>
    </citation>
    <scope>NUCLEOTIDE SEQUENCE</scope>
    <source>
        <strain evidence="2">CHS0354</strain>
        <tissue evidence="2">Mantle</tissue>
    </source>
</reference>
<dbReference type="InterPro" id="IPR002350">
    <property type="entry name" value="Kazal_dom"/>
</dbReference>
<dbReference type="AlphaFoldDB" id="A0AAE0TA49"/>
<reference evidence="2" key="2">
    <citation type="journal article" date="2021" name="Genome Biol. Evol.">
        <title>Developing a high-quality reference genome for a parasitic bivalve with doubly uniparental inheritance (Bivalvia: Unionida).</title>
        <authorList>
            <person name="Smith C.H."/>
        </authorList>
    </citation>
    <scope>NUCLEOTIDE SEQUENCE</scope>
    <source>
        <strain evidence="2">CHS0354</strain>
        <tissue evidence="2">Mantle</tissue>
    </source>
</reference>
<accession>A0AAE0TA49</accession>
<evidence type="ECO:0000313" key="3">
    <source>
        <dbReference type="Proteomes" id="UP001195483"/>
    </source>
</evidence>
<dbReference type="SUPFAM" id="SSF100895">
    <property type="entry name" value="Kazal-type serine protease inhibitors"/>
    <property type="match status" value="1"/>
</dbReference>
<organism evidence="2 3">
    <name type="scientific">Potamilus streckersoni</name>
    <dbReference type="NCBI Taxonomy" id="2493646"/>
    <lineage>
        <taxon>Eukaryota</taxon>
        <taxon>Metazoa</taxon>
        <taxon>Spiralia</taxon>
        <taxon>Lophotrochozoa</taxon>
        <taxon>Mollusca</taxon>
        <taxon>Bivalvia</taxon>
        <taxon>Autobranchia</taxon>
        <taxon>Heteroconchia</taxon>
        <taxon>Palaeoheterodonta</taxon>
        <taxon>Unionida</taxon>
        <taxon>Unionoidea</taxon>
        <taxon>Unionidae</taxon>
        <taxon>Ambleminae</taxon>
        <taxon>Lampsilini</taxon>
        <taxon>Potamilus</taxon>
    </lineage>
</organism>
<protein>
    <recommendedName>
        <fullName evidence="1">Kazal-like domain-containing protein</fullName>
    </recommendedName>
</protein>
<sequence length="82" mass="8781">MRLVCTFAKAYCRDTTLHVAHDGPCSGTVKPTGTVISVSTIPPLYTGSEAVLDFFCTFLSHESCTTATDEICGSDNVTYNNP</sequence>
<dbReference type="Pfam" id="PF00050">
    <property type="entry name" value="Kazal_1"/>
    <property type="match status" value="1"/>
</dbReference>
<reference evidence="2" key="1">
    <citation type="journal article" date="2021" name="Genome Biol. Evol.">
        <title>A High-Quality Reference Genome for a Parasitic Bivalve with Doubly Uniparental Inheritance (Bivalvia: Unionida).</title>
        <authorList>
            <person name="Smith C.H."/>
        </authorList>
    </citation>
    <scope>NUCLEOTIDE SEQUENCE</scope>
    <source>
        <strain evidence="2">CHS0354</strain>
    </source>
</reference>
<dbReference type="EMBL" id="JAEAOA010002346">
    <property type="protein sequence ID" value="KAK3606546.1"/>
    <property type="molecule type" value="Genomic_DNA"/>
</dbReference>
<dbReference type="Proteomes" id="UP001195483">
    <property type="component" value="Unassembled WGS sequence"/>
</dbReference>
<comment type="caution">
    <text evidence="2">The sequence shown here is derived from an EMBL/GenBank/DDBJ whole genome shotgun (WGS) entry which is preliminary data.</text>
</comment>
<feature type="domain" description="Kazal-like" evidence="1">
    <location>
        <begin position="62"/>
        <end position="81"/>
    </location>
</feature>
<dbReference type="InterPro" id="IPR036058">
    <property type="entry name" value="Kazal_dom_sf"/>
</dbReference>
<proteinExistence type="predicted"/>